<reference evidence="3 4" key="1">
    <citation type="submission" date="2020-11" db="EMBL/GenBank/DDBJ databases">
        <title>Carbohydrate-dependent, anaerobic sulfur respiration: A novel catabolism in halophilic archaea.</title>
        <authorList>
            <person name="Sorokin D.Y."/>
            <person name="Messina E."/>
            <person name="Smedile F."/>
            <person name="La Cono V."/>
            <person name="Hallsworth J.E."/>
            <person name="Yakimov M.M."/>
        </authorList>
    </citation>
    <scope>NUCLEOTIDE SEQUENCE [LARGE SCALE GENOMIC DNA]</scope>
    <source>
        <strain evidence="3 4">HSR-Est</strain>
    </source>
</reference>
<accession>A0A897NYN6</accession>
<dbReference type="EMBL" id="CP064791">
    <property type="protein sequence ID" value="QSG15843.1"/>
    <property type="molecule type" value="Genomic_DNA"/>
</dbReference>
<evidence type="ECO:0000256" key="2">
    <source>
        <dbReference type="SAM" id="Phobius"/>
    </source>
</evidence>
<dbReference type="AlphaFoldDB" id="A0A897NYN6"/>
<keyword evidence="2" id="KW-1133">Transmembrane helix</keyword>
<keyword evidence="4" id="KW-1185">Reference proteome</keyword>
<dbReference type="Proteomes" id="UP000663292">
    <property type="component" value="Chromosome"/>
</dbReference>
<evidence type="ECO:0000313" key="3">
    <source>
        <dbReference type="EMBL" id="QSG15843.1"/>
    </source>
</evidence>
<proteinExistence type="predicted"/>
<name>A0A897NYN6_9EURY</name>
<dbReference type="InterPro" id="IPR055972">
    <property type="entry name" value="DUF7550"/>
</dbReference>
<evidence type="ECO:0000256" key="1">
    <source>
        <dbReference type="SAM" id="MobiDB-lite"/>
    </source>
</evidence>
<feature type="transmembrane region" description="Helical" evidence="2">
    <location>
        <begin position="39"/>
        <end position="60"/>
    </location>
</feature>
<organism evidence="3 4">
    <name type="scientific">Halapricum desulfuricans</name>
    <dbReference type="NCBI Taxonomy" id="2841257"/>
    <lineage>
        <taxon>Archaea</taxon>
        <taxon>Methanobacteriati</taxon>
        <taxon>Methanobacteriota</taxon>
        <taxon>Stenosarchaea group</taxon>
        <taxon>Halobacteria</taxon>
        <taxon>Halobacteriales</taxon>
        <taxon>Haloarculaceae</taxon>
        <taxon>Halapricum</taxon>
    </lineage>
</organism>
<feature type="region of interest" description="Disordered" evidence="1">
    <location>
        <begin position="1"/>
        <end position="34"/>
    </location>
</feature>
<keyword evidence="2" id="KW-0472">Membrane</keyword>
<evidence type="ECO:0000313" key="4">
    <source>
        <dbReference type="Proteomes" id="UP000663292"/>
    </source>
</evidence>
<dbReference type="RefSeq" id="WP_229121096.1">
    <property type="nucleotide sequence ID" value="NZ_CP064791.1"/>
</dbReference>
<protein>
    <submittedName>
        <fullName evidence="3">Membrane protein</fullName>
    </submittedName>
</protein>
<dbReference type="GeneID" id="68858966"/>
<sequence>MDEPTTPEGTYDPGNVSLPSRAPPLRSTAPQSPFTAGQVATGAVVLAIGLAVVFGVPLALA</sequence>
<gene>
    <name evidence="3" type="ORF">HSEST_2331</name>
</gene>
<keyword evidence="2" id="KW-0812">Transmembrane</keyword>
<dbReference type="Pfam" id="PF24418">
    <property type="entry name" value="DUF7550"/>
    <property type="match status" value="1"/>
</dbReference>